<reference evidence="3 4" key="1">
    <citation type="submission" date="2024-08" db="EMBL/GenBank/DDBJ databases">
        <authorList>
            <person name="Lu H."/>
        </authorList>
    </citation>
    <scope>NUCLEOTIDE SEQUENCE [LARGE SCALE GENOMIC DNA]</scope>
    <source>
        <strain evidence="3 4">BYS78W</strain>
    </source>
</reference>
<dbReference type="NCBIfam" id="TIGR02595">
    <property type="entry name" value="PEP_CTERM"/>
    <property type="match status" value="1"/>
</dbReference>
<dbReference type="Pfam" id="PF07589">
    <property type="entry name" value="PEP-CTERM"/>
    <property type="match status" value="1"/>
</dbReference>
<dbReference type="Proteomes" id="UP001606134">
    <property type="component" value="Unassembled WGS sequence"/>
</dbReference>
<dbReference type="InterPro" id="IPR013424">
    <property type="entry name" value="Ice-binding_C"/>
</dbReference>
<proteinExistence type="predicted"/>
<evidence type="ECO:0000313" key="3">
    <source>
        <dbReference type="EMBL" id="MFG6485297.1"/>
    </source>
</evidence>
<evidence type="ECO:0000313" key="4">
    <source>
        <dbReference type="Proteomes" id="UP001606134"/>
    </source>
</evidence>
<evidence type="ECO:0000256" key="1">
    <source>
        <dbReference type="SAM" id="SignalP"/>
    </source>
</evidence>
<evidence type="ECO:0000259" key="2">
    <source>
        <dbReference type="Pfam" id="PF07589"/>
    </source>
</evidence>
<organism evidence="3 4">
    <name type="scientific">Pelomonas candidula</name>
    <dbReference type="NCBI Taxonomy" id="3299025"/>
    <lineage>
        <taxon>Bacteria</taxon>
        <taxon>Pseudomonadati</taxon>
        <taxon>Pseudomonadota</taxon>
        <taxon>Betaproteobacteria</taxon>
        <taxon>Burkholderiales</taxon>
        <taxon>Sphaerotilaceae</taxon>
        <taxon>Roseateles</taxon>
    </lineage>
</organism>
<protein>
    <submittedName>
        <fullName evidence="3">NF038120 family PEP-CTERM protein</fullName>
    </submittedName>
</protein>
<dbReference type="RefSeq" id="WP_394405819.1">
    <property type="nucleotide sequence ID" value="NZ_JBIGIC010000001.1"/>
</dbReference>
<dbReference type="EMBL" id="JBIGIC010000001">
    <property type="protein sequence ID" value="MFG6485297.1"/>
    <property type="molecule type" value="Genomic_DNA"/>
</dbReference>
<keyword evidence="4" id="KW-1185">Reference proteome</keyword>
<gene>
    <name evidence="3" type="ORF">ACG04R_01365</name>
</gene>
<accession>A0ABW7H5X0</accession>
<feature type="domain" description="Ice-binding protein C-terminal" evidence="2">
    <location>
        <begin position="227"/>
        <end position="249"/>
    </location>
</feature>
<name>A0ABW7H5X0_9BURK</name>
<sequence length="252" mass="25986">MKKVLTSLALAVSALTLSVGAQAGVLRAVIDFESPMDTAGAPFLPYLTHNDIFLQPGLDGHDVFINPFSNSPLAQAGDLVGEIIAGAGSGSCAGIACPVNDSTNFLNIYNDGVLAFGSLDGFRFSVKSFKASFVGNGDPTFAVPAALRLRGVSNGVTTDFLAWLNGPDASGNLNFSTYVTDSTFAAKEFDYVLAYGFACTTGSGTGCTAFGSDRAQFALDDIVIEHVPEPASLALLAAAGLAAVGARRRRSV</sequence>
<feature type="chain" id="PRO_5045970103" evidence="1">
    <location>
        <begin position="24"/>
        <end position="252"/>
    </location>
</feature>
<keyword evidence="1" id="KW-0732">Signal</keyword>
<feature type="signal peptide" evidence="1">
    <location>
        <begin position="1"/>
        <end position="23"/>
    </location>
</feature>
<dbReference type="NCBIfam" id="NF038120">
    <property type="entry name" value="PEP_CTERM_QFxxD"/>
    <property type="match status" value="1"/>
</dbReference>
<comment type="caution">
    <text evidence="3">The sequence shown here is derived from an EMBL/GenBank/DDBJ whole genome shotgun (WGS) entry which is preliminary data.</text>
</comment>